<dbReference type="GO" id="GO:0008168">
    <property type="term" value="F:methyltransferase activity"/>
    <property type="evidence" value="ECO:0007669"/>
    <property type="project" value="UniProtKB-KW"/>
</dbReference>
<dbReference type="AlphaFoldDB" id="A0A843VJR6"/>
<dbReference type="InterPro" id="IPR029063">
    <property type="entry name" value="SAM-dependent_MTases_sf"/>
</dbReference>
<dbReference type="PANTHER" id="PTHR12176:SF77">
    <property type="entry name" value="S-ADENOSYL-L-METHIONINE-DEPENDENT METHYLTRANSFERASES SUPERFAMILY PROTEIN"/>
    <property type="match status" value="1"/>
</dbReference>
<dbReference type="InterPro" id="IPR051419">
    <property type="entry name" value="Lys/N-term_MeTrsfase_sf"/>
</dbReference>
<dbReference type="PANTHER" id="PTHR12176">
    <property type="entry name" value="SAM-DEPENDENT METHYLTRANSFERASE SUPERFAMILY PROTEIN"/>
    <property type="match status" value="1"/>
</dbReference>
<evidence type="ECO:0000313" key="5">
    <source>
        <dbReference type="EMBL" id="MQL96205.1"/>
    </source>
</evidence>
<keyword evidence="2" id="KW-0489">Methyltransferase</keyword>
<feature type="region of interest" description="Disordered" evidence="4">
    <location>
        <begin position="1"/>
        <end position="23"/>
    </location>
</feature>
<evidence type="ECO:0000256" key="3">
    <source>
        <dbReference type="ARBA" id="ARBA00022679"/>
    </source>
</evidence>
<sequence>MTALTPHQIRPLRPNTSRLSLPTPLPTSLCATIPAHTFPKPRRPLVRVARSHPTHLHQSNPPPAPTREEEEDDGIPADYVKILAKFKSRHNYIRVIEVSRGADHQFAGSRLLLLDGPGNIHSISFLLKFLTTTYFDVFATFPHILPQGPIGILGFGAGSAARLIFHLFPGVEIHGWELDPCVISVGREYFGLAKLKKKNPDKLFVHIGDALQAEVGGGFSGILVDLFSKGSLIPELQDRATWEKLRRKLRSGGRIMVNCGGRCVESEDPLRDGEVVMKETLKAMSKVFHRELFVLKLGHRSEDSTLALTGSLPDLDAWRQALPPPLKGYVDMWAPYG</sequence>
<keyword evidence="6" id="KW-1185">Reference proteome</keyword>
<dbReference type="GO" id="GO:0032259">
    <property type="term" value="P:methylation"/>
    <property type="evidence" value="ECO:0007669"/>
    <property type="project" value="UniProtKB-KW"/>
</dbReference>
<reference evidence="5" key="1">
    <citation type="submission" date="2017-07" db="EMBL/GenBank/DDBJ databases">
        <title>Taro Niue Genome Assembly and Annotation.</title>
        <authorList>
            <person name="Atibalentja N."/>
            <person name="Keating K."/>
            <person name="Fields C.J."/>
        </authorList>
    </citation>
    <scope>NUCLEOTIDE SEQUENCE</scope>
    <source>
        <strain evidence="5">Niue_2</strain>
        <tissue evidence="5">Leaf</tissue>
    </source>
</reference>
<evidence type="ECO:0000313" key="6">
    <source>
        <dbReference type="Proteomes" id="UP000652761"/>
    </source>
</evidence>
<dbReference type="FunFam" id="3.40.50.150:FF:000299">
    <property type="entry name" value="S-adenosyl-L-methionine-dependent methyltransferases superfamily protein"/>
    <property type="match status" value="1"/>
</dbReference>
<dbReference type="CDD" id="cd02440">
    <property type="entry name" value="AdoMet_MTases"/>
    <property type="match status" value="1"/>
</dbReference>
<organism evidence="5 6">
    <name type="scientific">Colocasia esculenta</name>
    <name type="common">Wild taro</name>
    <name type="synonym">Arum esculentum</name>
    <dbReference type="NCBI Taxonomy" id="4460"/>
    <lineage>
        <taxon>Eukaryota</taxon>
        <taxon>Viridiplantae</taxon>
        <taxon>Streptophyta</taxon>
        <taxon>Embryophyta</taxon>
        <taxon>Tracheophyta</taxon>
        <taxon>Spermatophyta</taxon>
        <taxon>Magnoliopsida</taxon>
        <taxon>Liliopsida</taxon>
        <taxon>Araceae</taxon>
        <taxon>Aroideae</taxon>
        <taxon>Colocasieae</taxon>
        <taxon>Colocasia</taxon>
    </lineage>
</organism>
<keyword evidence="3" id="KW-0808">Transferase</keyword>
<name>A0A843VJR6_COLES</name>
<evidence type="ECO:0000256" key="4">
    <source>
        <dbReference type="SAM" id="MobiDB-lite"/>
    </source>
</evidence>
<gene>
    <name evidence="5" type="ORF">Taro_028878</name>
</gene>
<dbReference type="SUPFAM" id="SSF53335">
    <property type="entry name" value="S-adenosyl-L-methionine-dependent methyltransferases"/>
    <property type="match status" value="1"/>
</dbReference>
<proteinExistence type="inferred from homology"/>
<evidence type="ECO:0000256" key="2">
    <source>
        <dbReference type="ARBA" id="ARBA00022603"/>
    </source>
</evidence>
<dbReference type="Proteomes" id="UP000652761">
    <property type="component" value="Unassembled WGS sequence"/>
</dbReference>
<dbReference type="EMBL" id="NMUH01001888">
    <property type="protein sequence ID" value="MQL96205.1"/>
    <property type="molecule type" value="Genomic_DNA"/>
</dbReference>
<comment type="similarity">
    <text evidence="1">Belongs to the methyltransferase superfamily.</text>
</comment>
<accession>A0A843VJR6</accession>
<comment type="caution">
    <text evidence="5">The sequence shown here is derived from an EMBL/GenBank/DDBJ whole genome shotgun (WGS) entry which is preliminary data.</text>
</comment>
<protein>
    <submittedName>
        <fullName evidence="5">Uncharacterized protein</fullName>
    </submittedName>
</protein>
<dbReference type="OrthoDB" id="2016285at2759"/>
<feature type="region of interest" description="Disordered" evidence="4">
    <location>
        <begin position="51"/>
        <end position="72"/>
    </location>
</feature>
<evidence type="ECO:0000256" key="1">
    <source>
        <dbReference type="ARBA" id="ARBA00008361"/>
    </source>
</evidence>
<dbReference type="Gene3D" id="3.40.50.150">
    <property type="entry name" value="Vaccinia Virus protein VP39"/>
    <property type="match status" value="1"/>
</dbReference>